<dbReference type="HOGENOM" id="CLU_474408_0_0_1"/>
<feature type="compositionally biased region" description="Polar residues" evidence="1">
    <location>
        <begin position="47"/>
        <end position="59"/>
    </location>
</feature>
<dbReference type="InterPro" id="IPR011011">
    <property type="entry name" value="Znf_FYVE_PHD"/>
</dbReference>
<evidence type="ECO:0000313" key="2">
    <source>
        <dbReference type="EMBL" id="BAM80828.1"/>
    </source>
</evidence>
<protein>
    <submittedName>
        <fullName evidence="2">Uncharacterized protein</fullName>
    </submittedName>
</protein>
<organism evidence="2 3">
    <name type="scientific">Cyanidioschyzon merolae (strain NIES-3377 / 10D)</name>
    <name type="common">Unicellular red alga</name>
    <dbReference type="NCBI Taxonomy" id="280699"/>
    <lineage>
        <taxon>Eukaryota</taxon>
        <taxon>Rhodophyta</taxon>
        <taxon>Bangiophyceae</taxon>
        <taxon>Cyanidiales</taxon>
        <taxon>Cyanidiaceae</taxon>
        <taxon>Cyanidioschyzon</taxon>
    </lineage>
</organism>
<keyword evidence="3" id="KW-1185">Reference proteome</keyword>
<dbReference type="Gramene" id="CML240CT">
    <property type="protein sequence ID" value="CML240CT"/>
    <property type="gene ID" value="CML240C"/>
</dbReference>
<dbReference type="SUPFAM" id="SSF57903">
    <property type="entry name" value="FYVE/PHD zinc finger"/>
    <property type="match status" value="1"/>
</dbReference>
<proteinExistence type="predicted"/>
<evidence type="ECO:0000313" key="3">
    <source>
        <dbReference type="Proteomes" id="UP000007014"/>
    </source>
</evidence>
<feature type="region of interest" description="Disordered" evidence="1">
    <location>
        <begin position="492"/>
        <end position="519"/>
    </location>
</feature>
<evidence type="ECO:0000256" key="1">
    <source>
        <dbReference type="SAM" id="MobiDB-lite"/>
    </source>
</evidence>
<gene>
    <name evidence="2" type="ORF">CYME_CML240C</name>
</gene>
<feature type="region of interest" description="Disordered" evidence="1">
    <location>
        <begin position="130"/>
        <end position="158"/>
    </location>
</feature>
<dbReference type="GeneID" id="16994650"/>
<name>M1VID4_CYAM1</name>
<dbReference type="RefSeq" id="XP_005536864.1">
    <property type="nucleotide sequence ID" value="XM_005536807.1"/>
</dbReference>
<dbReference type="EMBL" id="AP006494">
    <property type="protein sequence ID" value="BAM80828.1"/>
    <property type="molecule type" value="Genomic_DNA"/>
</dbReference>
<reference evidence="2 3" key="1">
    <citation type="journal article" date="2004" name="Nature">
        <title>Genome sequence of the ultrasmall unicellular red alga Cyanidioschyzon merolae 10D.</title>
        <authorList>
            <person name="Matsuzaki M."/>
            <person name="Misumi O."/>
            <person name="Shin-i T."/>
            <person name="Maruyama S."/>
            <person name="Takahara M."/>
            <person name="Miyagishima S."/>
            <person name="Mori T."/>
            <person name="Nishida K."/>
            <person name="Yagisawa F."/>
            <person name="Nishida K."/>
            <person name="Yoshida Y."/>
            <person name="Nishimura Y."/>
            <person name="Nakao S."/>
            <person name="Kobayashi T."/>
            <person name="Momoyama Y."/>
            <person name="Higashiyama T."/>
            <person name="Minoda A."/>
            <person name="Sano M."/>
            <person name="Nomoto H."/>
            <person name="Oishi K."/>
            <person name="Hayashi H."/>
            <person name="Ohta F."/>
            <person name="Nishizaka S."/>
            <person name="Haga S."/>
            <person name="Miura S."/>
            <person name="Morishita T."/>
            <person name="Kabeya Y."/>
            <person name="Terasawa K."/>
            <person name="Suzuki Y."/>
            <person name="Ishii Y."/>
            <person name="Asakawa S."/>
            <person name="Takano H."/>
            <person name="Ohta N."/>
            <person name="Kuroiwa H."/>
            <person name="Tanaka K."/>
            <person name="Shimizu N."/>
            <person name="Sugano S."/>
            <person name="Sato N."/>
            <person name="Nozaki H."/>
            <person name="Ogasawara N."/>
            <person name="Kohara Y."/>
            <person name="Kuroiwa T."/>
        </authorList>
    </citation>
    <scope>NUCLEOTIDE SEQUENCE [LARGE SCALE GENOMIC DNA]</scope>
    <source>
        <strain evidence="2 3">10D</strain>
    </source>
</reference>
<dbReference type="AlphaFoldDB" id="M1VID4"/>
<dbReference type="OrthoDB" id="10480337at2759"/>
<dbReference type="Proteomes" id="UP000007014">
    <property type="component" value="Chromosome 12"/>
</dbReference>
<feature type="compositionally biased region" description="Low complexity" evidence="1">
    <location>
        <begin position="492"/>
        <end position="505"/>
    </location>
</feature>
<reference evidence="2 3" key="2">
    <citation type="journal article" date="2007" name="BMC Biol.">
        <title>A 100%-complete sequence reveals unusually simple genomic features in the hot-spring red alga Cyanidioschyzon merolae.</title>
        <authorList>
            <person name="Nozaki H."/>
            <person name="Takano H."/>
            <person name="Misumi O."/>
            <person name="Terasawa K."/>
            <person name="Matsuzaki M."/>
            <person name="Maruyama S."/>
            <person name="Nishida K."/>
            <person name="Yagisawa F."/>
            <person name="Yoshida Y."/>
            <person name="Fujiwara T."/>
            <person name="Takio S."/>
            <person name="Tamura K."/>
            <person name="Chung S.J."/>
            <person name="Nakamura S."/>
            <person name="Kuroiwa H."/>
            <person name="Tanaka K."/>
            <person name="Sato N."/>
            <person name="Kuroiwa T."/>
        </authorList>
    </citation>
    <scope>NUCLEOTIDE SEQUENCE [LARGE SCALE GENOMIC DNA]</scope>
    <source>
        <strain evidence="2 3">10D</strain>
    </source>
</reference>
<accession>M1VID4</accession>
<sequence length="575" mass="64310">MQKVLCGVCLEPFTPSDPPLTCEACGLVVHAPCYGYPAFPFPGRSVPSVSQHVHPTNENPQKRHRKVHRSPLVDQTPITGGSCTKPAWLGLAWNCAVCWDTRRSTAEPSSVDAVFPDNYQDARTENNCDLEFSSSPVDSRKKRDPSTAVGPGVGTHGESPRCLAEPPFECVLCPIRDYRLAMKPIIEANALNAASELPHVERYVHVICALADPRLEPTEPWECLDAFRCCQDAVKSEDRASLGKETSTAEGIALSAHTPQHVSRQVLDETPNHDSCLSKQCTLCETAGGLRFCCWVPLQKNSEPDDDHHVPCPVVFHPMCALLAGWWRPEPRFVSRGRLRVSCPRHAIFEQRTPVPWMRGYPSTPKPGDEHHLAAFRDLVESLYVPAASSMDTRTLLHSIQVHMLPQPFACLQAAMTESSTSPLTSETQSRIRKVLLPYTDQMQVAIILQIAEDLGLEPRITLRFLASHMKTPELLQWLLLDPAVLALHASDATSSSSTSTASQSRQERPVRAHQSPETLMTPAPLEDMYLRIWARLYHWEPREPFPQHCGWVRTLQRPLYSEAQLLLERVRPEQ</sequence>
<dbReference type="KEGG" id="cme:CYME_CML240C"/>
<feature type="region of interest" description="Disordered" evidence="1">
    <location>
        <begin position="47"/>
        <end position="68"/>
    </location>
</feature>